<feature type="compositionally biased region" description="Basic residues" evidence="1">
    <location>
        <begin position="191"/>
        <end position="201"/>
    </location>
</feature>
<feature type="compositionally biased region" description="Low complexity" evidence="1">
    <location>
        <begin position="50"/>
        <end position="70"/>
    </location>
</feature>
<protein>
    <submittedName>
        <fullName evidence="2">Uncharacterized protein</fullName>
    </submittedName>
</protein>
<gene>
    <name evidence="2" type="ORF">L207DRAFT_579810</name>
</gene>
<feature type="compositionally biased region" description="Basic residues" evidence="1">
    <location>
        <begin position="232"/>
        <end position="246"/>
    </location>
</feature>
<dbReference type="STRING" id="1149755.A0A2J6RWP7"/>
<feature type="region of interest" description="Disordered" evidence="1">
    <location>
        <begin position="1"/>
        <end position="88"/>
    </location>
</feature>
<dbReference type="EMBL" id="KZ613942">
    <property type="protein sequence ID" value="PMD42940.1"/>
    <property type="molecule type" value="Genomic_DNA"/>
</dbReference>
<feature type="compositionally biased region" description="Basic and acidic residues" evidence="1">
    <location>
        <begin position="202"/>
        <end position="231"/>
    </location>
</feature>
<feature type="region of interest" description="Disordered" evidence="1">
    <location>
        <begin position="166"/>
        <end position="269"/>
    </location>
</feature>
<evidence type="ECO:0000313" key="3">
    <source>
        <dbReference type="Proteomes" id="UP000235786"/>
    </source>
</evidence>
<dbReference type="Pfam" id="PF09428">
    <property type="entry name" value="DUF2011"/>
    <property type="match status" value="1"/>
</dbReference>
<dbReference type="OrthoDB" id="5425061at2759"/>
<dbReference type="InterPro" id="IPR018555">
    <property type="entry name" value="C630.06c-like"/>
</dbReference>
<dbReference type="AlphaFoldDB" id="A0A2J6RWP7"/>
<dbReference type="Proteomes" id="UP000235786">
    <property type="component" value="Unassembled WGS sequence"/>
</dbReference>
<feature type="compositionally biased region" description="Basic and acidic residues" evidence="1">
    <location>
        <begin position="176"/>
        <end position="190"/>
    </location>
</feature>
<proteinExistence type="predicted"/>
<reference evidence="2" key="1">
    <citation type="submission" date="2016-04" db="EMBL/GenBank/DDBJ databases">
        <title>A degradative enzymes factory behind the ericoid mycorrhizal symbiosis.</title>
        <authorList>
            <consortium name="DOE Joint Genome Institute"/>
            <person name="Martino E."/>
            <person name="Morin E."/>
            <person name="Grelet G."/>
            <person name="Kuo A."/>
            <person name="Kohler A."/>
            <person name="Daghino S."/>
            <person name="Barry K."/>
            <person name="Choi C."/>
            <person name="Cichocki N."/>
            <person name="Clum A."/>
            <person name="Copeland A."/>
            <person name="Hainaut M."/>
            <person name="Haridas S."/>
            <person name="Labutti K."/>
            <person name="Lindquist E."/>
            <person name="Lipzen A."/>
            <person name="Khouja H.-R."/>
            <person name="Murat C."/>
            <person name="Ohm R."/>
            <person name="Olson A."/>
            <person name="Spatafora J."/>
            <person name="Veneault-Fourrey C."/>
            <person name="Henrissat B."/>
            <person name="Grigoriev I."/>
            <person name="Martin F."/>
            <person name="Perotto S."/>
        </authorList>
    </citation>
    <scope>NUCLEOTIDE SEQUENCE [LARGE SCALE GENOMIC DNA]</scope>
    <source>
        <strain evidence="2">F</strain>
    </source>
</reference>
<accession>A0A2J6RWP7</accession>
<organism evidence="2 3">
    <name type="scientific">Hyaloscypha variabilis (strain UAMH 11265 / GT02V1 / F)</name>
    <name type="common">Meliniomyces variabilis</name>
    <dbReference type="NCBI Taxonomy" id="1149755"/>
    <lineage>
        <taxon>Eukaryota</taxon>
        <taxon>Fungi</taxon>
        <taxon>Dikarya</taxon>
        <taxon>Ascomycota</taxon>
        <taxon>Pezizomycotina</taxon>
        <taxon>Leotiomycetes</taxon>
        <taxon>Helotiales</taxon>
        <taxon>Hyaloscyphaceae</taxon>
        <taxon>Hyaloscypha</taxon>
        <taxon>Hyaloscypha variabilis</taxon>
    </lineage>
</organism>
<evidence type="ECO:0000313" key="2">
    <source>
        <dbReference type="EMBL" id="PMD42940.1"/>
    </source>
</evidence>
<evidence type="ECO:0000256" key="1">
    <source>
        <dbReference type="SAM" id="MobiDB-lite"/>
    </source>
</evidence>
<sequence length="269" mass="30370">MDFDLPNAKRIRRADLYSRPSSSPSPSPAPEESTLLHSRLAELYGPIPIPTSNPLSSPSPQNPTQEPTQKQEQEQDGEGEGFEFRLFSTPHSSLKTQKILLQQPEDLEVGGGFVRRERDKSFYIAPPLIGEARAQIEEICVSGEEVLSGARGRNWGLEVPWRVSVVSVSGPRSRSQRSEKHKKEEEGDKLGRKKPGKKRRIILRERQRKREATEAAKKLEREKKEEAEREKRTRRNREKKVKRKMKEKGLKGGESSGTAVVGEGGEESL</sequence>
<keyword evidence="3" id="KW-1185">Reference proteome</keyword>
<name>A0A2J6RWP7_HYAVF</name>